<dbReference type="AlphaFoldDB" id="A0A918TN30"/>
<keyword evidence="3" id="KW-1185">Reference proteome</keyword>
<reference evidence="2" key="1">
    <citation type="journal article" date="2014" name="Int. J. Syst. Evol. Microbiol.">
        <title>Complete genome sequence of Corynebacterium casei LMG S-19264T (=DSM 44701T), isolated from a smear-ripened cheese.</title>
        <authorList>
            <consortium name="US DOE Joint Genome Institute (JGI-PGF)"/>
            <person name="Walter F."/>
            <person name="Albersmeier A."/>
            <person name="Kalinowski J."/>
            <person name="Ruckert C."/>
        </authorList>
    </citation>
    <scope>NUCLEOTIDE SEQUENCE</scope>
    <source>
        <strain evidence="2">KCTC 12988</strain>
    </source>
</reference>
<name>A0A918TN30_9BACT</name>
<keyword evidence="1" id="KW-0812">Transmembrane</keyword>
<feature type="transmembrane region" description="Helical" evidence="1">
    <location>
        <begin position="28"/>
        <end position="52"/>
    </location>
</feature>
<keyword evidence="1" id="KW-0472">Membrane</keyword>
<evidence type="ECO:0000313" key="3">
    <source>
        <dbReference type="Proteomes" id="UP000644507"/>
    </source>
</evidence>
<evidence type="ECO:0000256" key="1">
    <source>
        <dbReference type="SAM" id="Phobius"/>
    </source>
</evidence>
<comment type="caution">
    <text evidence="2">The sequence shown here is derived from an EMBL/GenBank/DDBJ whole genome shotgun (WGS) entry which is preliminary data.</text>
</comment>
<organism evidence="2 3">
    <name type="scientific">Roseibacillus persicicus</name>
    <dbReference type="NCBI Taxonomy" id="454148"/>
    <lineage>
        <taxon>Bacteria</taxon>
        <taxon>Pseudomonadati</taxon>
        <taxon>Verrucomicrobiota</taxon>
        <taxon>Verrucomicrobiia</taxon>
        <taxon>Verrucomicrobiales</taxon>
        <taxon>Verrucomicrobiaceae</taxon>
        <taxon>Roseibacillus</taxon>
    </lineage>
</organism>
<dbReference type="RefSeq" id="WP_189570063.1">
    <property type="nucleotide sequence ID" value="NZ_BMXI01000009.1"/>
</dbReference>
<dbReference type="Proteomes" id="UP000644507">
    <property type="component" value="Unassembled WGS sequence"/>
</dbReference>
<keyword evidence="1" id="KW-1133">Transmembrane helix</keyword>
<dbReference type="EMBL" id="BMXI01000009">
    <property type="protein sequence ID" value="GHC55450.1"/>
    <property type="molecule type" value="Genomic_DNA"/>
</dbReference>
<proteinExistence type="predicted"/>
<reference evidence="2" key="2">
    <citation type="submission" date="2020-09" db="EMBL/GenBank/DDBJ databases">
        <authorList>
            <person name="Sun Q."/>
            <person name="Kim S."/>
        </authorList>
    </citation>
    <scope>NUCLEOTIDE SEQUENCE</scope>
    <source>
        <strain evidence="2">KCTC 12988</strain>
    </source>
</reference>
<accession>A0A918TN30</accession>
<protein>
    <submittedName>
        <fullName evidence="2">Uncharacterized protein</fullName>
    </submittedName>
</protein>
<evidence type="ECO:0000313" key="2">
    <source>
        <dbReference type="EMBL" id="GHC55450.1"/>
    </source>
</evidence>
<gene>
    <name evidence="2" type="ORF">GCM10007100_22540</name>
</gene>
<sequence>MNKRDHSELSRQPKELTFAWIRGDESLVRFWCSLVLAMIIVVVAWFSLRVVVPVSVAADRPRVKMAQLVMLDENSHPSLQRLLASQNLPSLGSGTLLDETPPLEDVLAQLGLEEQRDSEMSLYPAPEVSMRLKWPSEKDVELALPPLPEISVDSWPRAAEGEPVEWVLRIAGSGPLGKFVTGHSFSWKGPVPLARKSTWLVATDGEGKLALVVPAGTVEKKVEQQVRGLWQRFFETTQGAPAQIAEQLELTFVEKGEE</sequence>